<comment type="catalytic activity">
    <reaction evidence="1">
        <text>acetate + ATP + CoA = acetyl-CoA + AMP + diphosphate</text>
        <dbReference type="Rhea" id="RHEA:23176"/>
        <dbReference type="ChEBI" id="CHEBI:30089"/>
        <dbReference type="ChEBI" id="CHEBI:30616"/>
        <dbReference type="ChEBI" id="CHEBI:33019"/>
        <dbReference type="ChEBI" id="CHEBI:57287"/>
        <dbReference type="ChEBI" id="CHEBI:57288"/>
        <dbReference type="ChEBI" id="CHEBI:456215"/>
        <dbReference type="EC" id="6.2.1.1"/>
    </reaction>
    <physiologicalReaction direction="left-to-right" evidence="1">
        <dbReference type="Rhea" id="RHEA:23177"/>
    </physiologicalReaction>
</comment>
<dbReference type="InterPro" id="IPR042099">
    <property type="entry name" value="ANL_N_sf"/>
</dbReference>
<dbReference type="InterPro" id="IPR025110">
    <property type="entry name" value="AMP-bd_C"/>
</dbReference>
<dbReference type="PANTHER" id="PTHR43347">
    <property type="entry name" value="ACYL-COA SYNTHETASE"/>
    <property type="match status" value="1"/>
</dbReference>
<reference evidence="13 14" key="1">
    <citation type="submission" date="2024-03" db="EMBL/GenBank/DDBJ databases">
        <title>The genome assembly and annotation of the cricket Gryllus longicercus Weissman &amp; Gray.</title>
        <authorList>
            <person name="Szrajer S."/>
            <person name="Gray D."/>
            <person name="Ylla G."/>
        </authorList>
    </citation>
    <scope>NUCLEOTIDE SEQUENCE [LARGE SCALE GENOMIC DNA]</scope>
    <source>
        <strain evidence="13">DAG 2021-001</strain>
        <tissue evidence="13">Whole body minus gut</tissue>
    </source>
</reference>
<evidence type="ECO:0000256" key="6">
    <source>
        <dbReference type="ARBA" id="ARBA00040004"/>
    </source>
</evidence>
<evidence type="ECO:0000256" key="5">
    <source>
        <dbReference type="ARBA" id="ARBA00029726"/>
    </source>
</evidence>
<comment type="catalytic activity">
    <reaction evidence="9">
        <text>propanoate + ATP + CoA = propanoyl-CoA + AMP + diphosphate</text>
        <dbReference type="Rhea" id="RHEA:20373"/>
        <dbReference type="ChEBI" id="CHEBI:17272"/>
        <dbReference type="ChEBI" id="CHEBI:30616"/>
        <dbReference type="ChEBI" id="CHEBI:33019"/>
        <dbReference type="ChEBI" id="CHEBI:57287"/>
        <dbReference type="ChEBI" id="CHEBI:57392"/>
        <dbReference type="ChEBI" id="CHEBI:456215"/>
        <dbReference type="EC" id="6.2.1.17"/>
    </reaction>
    <physiologicalReaction direction="left-to-right" evidence="9">
        <dbReference type="Rhea" id="RHEA:20374"/>
    </physiologicalReaction>
</comment>
<comment type="catalytic activity">
    <reaction evidence="8">
        <text>butanoate + ATP + CoA = butanoyl-CoA + AMP + diphosphate</text>
        <dbReference type="Rhea" id="RHEA:46172"/>
        <dbReference type="ChEBI" id="CHEBI:17968"/>
        <dbReference type="ChEBI" id="CHEBI:30616"/>
        <dbReference type="ChEBI" id="CHEBI:33019"/>
        <dbReference type="ChEBI" id="CHEBI:57287"/>
        <dbReference type="ChEBI" id="CHEBI:57371"/>
        <dbReference type="ChEBI" id="CHEBI:456215"/>
    </reaction>
    <physiologicalReaction direction="left-to-right" evidence="8">
        <dbReference type="Rhea" id="RHEA:46173"/>
    </physiologicalReaction>
</comment>
<evidence type="ECO:0000256" key="2">
    <source>
        <dbReference type="ARBA" id="ARBA00006432"/>
    </source>
</evidence>
<accession>A0AAN9WSM8</accession>
<dbReference type="EC" id="6.2.1.17" evidence="3"/>
<name>A0AAN9WSM8_9ORTH</name>
<evidence type="ECO:0000259" key="10">
    <source>
        <dbReference type="Pfam" id="PF00501"/>
    </source>
</evidence>
<feature type="domain" description="AMP-dependent synthetase/ligase" evidence="10">
    <location>
        <begin position="118"/>
        <end position="499"/>
    </location>
</feature>
<dbReference type="Pfam" id="PF16177">
    <property type="entry name" value="ACAS_N"/>
    <property type="match status" value="1"/>
</dbReference>
<evidence type="ECO:0000256" key="3">
    <source>
        <dbReference type="ARBA" id="ARBA00012985"/>
    </source>
</evidence>
<evidence type="ECO:0000256" key="7">
    <source>
        <dbReference type="ARBA" id="ARBA00042755"/>
    </source>
</evidence>
<keyword evidence="14" id="KW-1185">Reference proteome</keyword>
<dbReference type="Gene3D" id="3.30.300.30">
    <property type="match status" value="1"/>
</dbReference>
<dbReference type="PANTHER" id="PTHR43347:SF3">
    <property type="entry name" value="ACYL-COA SYNTHETASE SHORT-CHAIN FAMILY MEMBER 3, MITOCHONDRIAL"/>
    <property type="match status" value="1"/>
</dbReference>
<dbReference type="InterPro" id="IPR000873">
    <property type="entry name" value="AMP-dep_synth/lig_dom"/>
</dbReference>
<evidence type="ECO:0000256" key="4">
    <source>
        <dbReference type="ARBA" id="ARBA00013275"/>
    </source>
</evidence>
<dbReference type="FunFam" id="3.40.50.12780:FF:000011">
    <property type="entry name" value="Acetyl-coenzyme A synthetase 2-like, mitochondrial"/>
    <property type="match status" value="1"/>
</dbReference>
<sequence length="688" mass="75902">MLTEIDDELCPKQPLKGGGFGARLARAAGGRSAPRGEGDPDLIVQQDQYYSPQYVHAFRRSLEDPEGFWAEVGNCVTWDKPWTKVLDNSQEPFTKWFVGGELNACYNAVDRHVEAGRGAKWALVHDSPVTRTKRRVTYAELLEQTSKLAGALAELGVGKGDRVVIYMPMVPETIIAMLATVRLGAVHSVVFGGFAARELCVRIDHAEPKVVIAASAGVEPNKIIRYKDILEEALAMCKSPPEHVVIFQRRGVATAPLNEPRDLDWDELIAKAAPHPPVPVEANDPLYILYTSGTTDKPKGILRSVGGHIATLAWTMTTLYNVSREDVMWTASDMGWVVGHSYICYGPLVYGMTSVMYEGKPDRTPDAGSYFRVIQEHQVTAIFTAPTALRVIRKVDPEVRFGRKYSTKSLRVIFVAGEHCDHETKTWAEKVFEVPILNHWWQTETGHVITATALGLGHNINPPKFSAGMPFPGYDVLVLRQDGSRAAPNELGRIVVKLPLPPGTMATLYKAPERFEEVYFSRFPGYYDTMDAGYIDENGYVFVTARDDDVINVAGHRLSTFALEDVVLSHPAVRDALVVGVPEPTKGDVPLCLFTVDPGVQKSEGEVCRELVVMVRELVGPIAAFRLCAAVRGLPRNRSGKLARKTVADLARNQFVKIPATIEDPTVYRDIKAVLQSLGYAKTAPDPQ</sequence>
<dbReference type="GO" id="GO:0003987">
    <property type="term" value="F:acetate-CoA ligase activity"/>
    <property type="evidence" value="ECO:0007669"/>
    <property type="project" value="UniProtKB-EC"/>
</dbReference>
<organism evidence="13 14">
    <name type="scientific">Gryllus longicercus</name>
    <dbReference type="NCBI Taxonomy" id="2509291"/>
    <lineage>
        <taxon>Eukaryota</taxon>
        <taxon>Metazoa</taxon>
        <taxon>Ecdysozoa</taxon>
        <taxon>Arthropoda</taxon>
        <taxon>Hexapoda</taxon>
        <taxon>Insecta</taxon>
        <taxon>Pterygota</taxon>
        <taxon>Neoptera</taxon>
        <taxon>Polyneoptera</taxon>
        <taxon>Orthoptera</taxon>
        <taxon>Ensifera</taxon>
        <taxon>Gryllidea</taxon>
        <taxon>Grylloidea</taxon>
        <taxon>Gryllidae</taxon>
        <taxon>Gryllinae</taxon>
        <taxon>Gryllus</taxon>
    </lineage>
</organism>
<dbReference type="InterPro" id="IPR045851">
    <property type="entry name" value="AMP-bd_C_sf"/>
</dbReference>
<evidence type="ECO:0000313" key="13">
    <source>
        <dbReference type="EMBL" id="KAK7873513.1"/>
    </source>
</evidence>
<dbReference type="GO" id="GO:0050218">
    <property type="term" value="F:propionate-CoA ligase activity"/>
    <property type="evidence" value="ECO:0007669"/>
    <property type="project" value="UniProtKB-EC"/>
</dbReference>
<feature type="domain" description="Acetyl-coenzyme A synthetase N-terminal" evidence="12">
    <location>
        <begin position="54"/>
        <end position="108"/>
    </location>
</feature>
<evidence type="ECO:0000313" key="14">
    <source>
        <dbReference type="Proteomes" id="UP001378592"/>
    </source>
</evidence>
<dbReference type="GO" id="GO:0005759">
    <property type="term" value="C:mitochondrial matrix"/>
    <property type="evidence" value="ECO:0007669"/>
    <property type="project" value="TreeGrafter"/>
</dbReference>
<dbReference type="AlphaFoldDB" id="A0AAN9WSM8"/>
<protein>
    <recommendedName>
        <fullName evidence="6">Acyl-CoA synthetase short-chain family member 3, mitochondrial</fullName>
        <ecNumber evidence="4">6.2.1.1</ecNumber>
        <ecNumber evidence="3">6.2.1.17</ecNumber>
    </recommendedName>
    <alternativeName>
        <fullName evidence="7">Acetate--CoA ligase 3</fullName>
    </alternativeName>
    <alternativeName>
        <fullName evidence="5">Propionate--CoA ligase</fullName>
    </alternativeName>
</protein>
<dbReference type="Proteomes" id="UP001378592">
    <property type="component" value="Unassembled WGS sequence"/>
</dbReference>
<comment type="caution">
    <text evidence="13">The sequence shown here is derived from an EMBL/GenBank/DDBJ whole genome shotgun (WGS) entry which is preliminary data.</text>
</comment>
<gene>
    <name evidence="13" type="ORF">R5R35_008775</name>
</gene>
<dbReference type="Pfam" id="PF13193">
    <property type="entry name" value="AMP-binding_C"/>
    <property type="match status" value="1"/>
</dbReference>
<dbReference type="SUPFAM" id="SSF56801">
    <property type="entry name" value="Acetyl-CoA synthetase-like"/>
    <property type="match status" value="1"/>
</dbReference>
<evidence type="ECO:0000256" key="9">
    <source>
        <dbReference type="ARBA" id="ARBA00049004"/>
    </source>
</evidence>
<evidence type="ECO:0000259" key="11">
    <source>
        <dbReference type="Pfam" id="PF13193"/>
    </source>
</evidence>
<dbReference type="EC" id="6.2.1.1" evidence="4"/>
<dbReference type="Pfam" id="PF00501">
    <property type="entry name" value="AMP-binding"/>
    <property type="match status" value="1"/>
</dbReference>
<feature type="domain" description="AMP-binding enzyme C-terminal" evidence="11">
    <location>
        <begin position="563"/>
        <end position="641"/>
    </location>
</feature>
<proteinExistence type="inferred from homology"/>
<evidence type="ECO:0000259" key="12">
    <source>
        <dbReference type="Pfam" id="PF16177"/>
    </source>
</evidence>
<dbReference type="EMBL" id="JAZDUA010000012">
    <property type="protein sequence ID" value="KAK7873513.1"/>
    <property type="molecule type" value="Genomic_DNA"/>
</dbReference>
<evidence type="ECO:0000256" key="8">
    <source>
        <dbReference type="ARBA" id="ARBA00047935"/>
    </source>
</evidence>
<evidence type="ECO:0000256" key="1">
    <source>
        <dbReference type="ARBA" id="ARBA00001884"/>
    </source>
</evidence>
<dbReference type="Gene3D" id="3.40.50.12780">
    <property type="entry name" value="N-terminal domain of ligase-like"/>
    <property type="match status" value="1"/>
</dbReference>
<dbReference type="InterPro" id="IPR032387">
    <property type="entry name" value="ACAS_N"/>
</dbReference>
<comment type="similarity">
    <text evidence="2">Belongs to the ATP-dependent AMP-binding enzyme family.</text>
</comment>